<sequence>MNREIKARRRLNMLLSERKYVSFRLEEVRSLKRAVHKVERRLGRLEIAWALAE</sequence>
<reference evidence="1 2" key="1">
    <citation type="journal article" date="2010" name="Stand. Genomic Sci.">
        <title>Complete genome sequence of Meiothermus silvanus type strain (VI-R2).</title>
        <authorList>
            <person name="Sikorski J."/>
            <person name="Tindall B.J."/>
            <person name="Lowry S."/>
            <person name="Lucas S."/>
            <person name="Nolan M."/>
            <person name="Copeland A."/>
            <person name="Glavina Del Rio T."/>
            <person name="Tice H."/>
            <person name="Cheng J.F."/>
            <person name="Han C."/>
            <person name="Pitluck S."/>
            <person name="Liolios K."/>
            <person name="Ivanova N."/>
            <person name="Mavromatis K."/>
            <person name="Mikhailova N."/>
            <person name="Pati A."/>
            <person name="Goodwin L."/>
            <person name="Chen A."/>
            <person name="Palaniappan K."/>
            <person name="Land M."/>
            <person name="Hauser L."/>
            <person name="Chang Y.J."/>
            <person name="Jeffries C.D."/>
            <person name="Rohde M."/>
            <person name="Goker M."/>
            <person name="Woyke T."/>
            <person name="Bristow J."/>
            <person name="Eisen J.A."/>
            <person name="Markowitz V."/>
            <person name="Hugenholtz P."/>
            <person name="Kyrpides N.C."/>
            <person name="Klenk H.P."/>
            <person name="Lapidus A."/>
        </authorList>
    </citation>
    <scope>NUCLEOTIDE SEQUENCE [LARGE SCALE GENOMIC DNA]</scope>
    <source>
        <strain evidence="2">ATCC 700542 / DSM 9946 / VI-R2</strain>
        <plasmid evidence="2">Plasmid pMESIL02</plasmid>
    </source>
</reference>
<accession>D7BJJ2</accession>
<dbReference type="EMBL" id="CP002044">
    <property type="protein sequence ID" value="ADH65348.1"/>
    <property type="molecule type" value="Genomic_DNA"/>
</dbReference>
<gene>
    <name evidence="1" type="ORF">Mesil_3555</name>
</gene>
<proteinExistence type="predicted"/>
<dbReference type="AlphaFoldDB" id="D7BJJ2"/>
<keyword evidence="2" id="KW-1185">Reference proteome</keyword>
<keyword evidence="1" id="KW-0614">Plasmid</keyword>
<dbReference type="HOGENOM" id="CLU_3063259_0_0_0"/>
<dbReference type="KEGG" id="msv:Mesil_3555"/>
<evidence type="ECO:0000313" key="1">
    <source>
        <dbReference type="EMBL" id="ADH65348.1"/>
    </source>
</evidence>
<organism evidence="1 2">
    <name type="scientific">Allomeiothermus silvanus (strain ATCC 700542 / DSM 9946 / NBRC 106475 / NCIMB 13440 / VI-R2)</name>
    <name type="common">Thermus silvanus</name>
    <dbReference type="NCBI Taxonomy" id="526227"/>
    <lineage>
        <taxon>Bacteria</taxon>
        <taxon>Thermotogati</taxon>
        <taxon>Deinococcota</taxon>
        <taxon>Deinococci</taxon>
        <taxon>Thermales</taxon>
        <taxon>Thermaceae</taxon>
        <taxon>Allomeiothermus</taxon>
    </lineage>
</organism>
<geneLocation type="plasmid" evidence="1 2">
    <name>pMESIL02</name>
</geneLocation>
<dbReference type="RefSeq" id="WP_013159824.1">
    <property type="nucleotide sequence ID" value="NC_014214.1"/>
</dbReference>
<evidence type="ECO:0000313" key="2">
    <source>
        <dbReference type="Proteomes" id="UP000001916"/>
    </source>
</evidence>
<name>D7BJJ2_ALLS1</name>
<protein>
    <submittedName>
        <fullName evidence="1">Uncharacterized protein</fullName>
    </submittedName>
</protein>
<dbReference type="Proteomes" id="UP000001916">
    <property type="component" value="Plasmid pMESIL02"/>
</dbReference>